<feature type="domain" description="FP protein C-terminal" evidence="3">
    <location>
        <begin position="312"/>
        <end position="363"/>
    </location>
</feature>
<organism evidence="4 5">
    <name type="scientific">Pararge aegeria aegeria</name>
    <dbReference type="NCBI Taxonomy" id="348720"/>
    <lineage>
        <taxon>Eukaryota</taxon>
        <taxon>Metazoa</taxon>
        <taxon>Ecdysozoa</taxon>
        <taxon>Arthropoda</taxon>
        <taxon>Hexapoda</taxon>
        <taxon>Insecta</taxon>
        <taxon>Pterygota</taxon>
        <taxon>Neoptera</taxon>
        <taxon>Endopterygota</taxon>
        <taxon>Lepidoptera</taxon>
        <taxon>Glossata</taxon>
        <taxon>Ditrysia</taxon>
        <taxon>Papilionoidea</taxon>
        <taxon>Nymphalidae</taxon>
        <taxon>Satyrinae</taxon>
        <taxon>Satyrini</taxon>
        <taxon>Parargina</taxon>
        <taxon>Pararge</taxon>
    </lineage>
</organism>
<evidence type="ECO:0000256" key="2">
    <source>
        <dbReference type="SAM" id="MobiDB-lite"/>
    </source>
</evidence>
<feature type="region of interest" description="Disordered" evidence="2">
    <location>
        <begin position="54"/>
        <end position="86"/>
    </location>
</feature>
<reference evidence="4" key="1">
    <citation type="submission" date="2022-03" db="EMBL/GenBank/DDBJ databases">
        <authorList>
            <person name="Lindestad O."/>
        </authorList>
    </citation>
    <scope>NUCLEOTIDE SEQUENCE</scope>
</reference>
<dbReference type="SUPFAM" id="SSF57903">
    <property type="entry name" value="FYVE/PHD zinc finger"/>
    <property type="match status" value="1"/>
</dbReference>
<dbReference type="InterPro" id="IPR011011">
    <property type="entry name" value="Znf_FYVE_PHD"/>
</dbReference>
<name>A0A8S4QH89_9NEOP</name>
<dbReference type="InterPro" id="IPR013083">
    <property type="entry name" value="Znf_RING/FYVE/PHD"/>
</dbReference>
<dbReference type="PANTHER" id="PTHR11505">
    <property type="entry name" value="L1 TRANSPOSABLE ELEMENT-RELATED"/>
    <property type="match status" value="1"/>
</dbReference>
<dbReference type="Gene3D" id="3.30.40.10">
    <property type="entry name" value="Zinc/RING finger domain, C3HC4 (zinc finger)"/>
    <property type="match status" value="1"/>
</dbReference>
<dbReference type="Proteomes" id="UP000838756">
    <property type="component" value="Unassembled WGS sequence"/>
</dbReference>
<dbReference type="OrthoDB" id="7471137at2759"/>
<evidence type="ECO:0000256" key="1">
    <source>
        <dbReference type="SAM" id="Coils"/>
    </source>
</evidence>
<evidence type="ECO:0000259" key="3">
    <source>
        <dbReference type="Pfam" id="PF25298"/>
    </source>
</evidence>
<evidence type="ECO:0000313" key="5">
    <source>
        <dbReference type="Proteomes" id="UP000838756"/>
    </source>
</evidence>
<sequence>MECAGCKNILAKSRNTLQCSTCDLAYDLLCANVSEKKYGLMSTEHKLSWTCHGCRSKQPRSDNSNTPIRPTNIAPAHPNISPAETDTSNITRRKKTKEVSPILSSAIDPSIMNAIKFEIQSAVKNSVKAAIDSFFSREFDQIKSELKKLNDLKESVEFLTSEYDRIQTNIKDSEEKIKNLTLENTNLNKSLESLSTRLILLEQHSRENNLEINGIPENKSENLYSVLNQLGVTISLPIQESDIIACTRVRKLDDASKRPRTVVVKLRNTRVRDSIIAAVSKFNKNKSSDRLNSSHLGYSVNKSFIYVSEHLSPYYKALHVCTRTVAKERGIRYVWIRNGRILIRKNDQSPAKQIKCYETLKNL</sequence>
<evidence type="ECO:0000313" key="4">
    <source>
        <dbReference type="EMBL" id="CAH2210917.1"/>
    </source>
</evidence>
<dbReference type="InterPro" id="IPR004244">
    <property type="entry name" value="Transposase_22"/>
</dbReference>
<keyword evidence="5" id="KW-1185">Reference proteome</keyword>
<accession>A0A8S4QH89</accession>
<dbReference type="Gene3D" id="3.30.70.1820">
    <property type="entry name" value="L1 transposable element, RRM domain"/>
    <property type="match status" value="1"/>
</dbReference>
<feature type="coiled-coil region" evidence="1">
    <location>
        <begin position="142"/>
        <end position="197"/>
    </location>
</feature>
<dbReference type="Pfam" id="PF25298">
    <property type="entry name" value="Baculo_FP_2nd"/>
    <property type="match status" value="1"/>
</dbReference>
<proteinExistence type="predicted"/>
<keyword evidence="1" id="KW-0175">Coiled coil</keyword>
<dbReference type="InterPro" id="IPR057251">
    <property type="entry name" value="FP_C"/>
</dbReference>
<gene>
    <name evidence="4" type="primary">jg7572</name>
    <name evidence="4" type="ORF">PAEG_LOCUS2774</name>
</gene>
<dbReference type="AlphaFoldDB" id="A0A8S4QH89"/>
<comment type="caution">
    <text evidence="4">The sequence shown here is derived from an EMBL/GenBank/DDBJ whole genome shotgun (WGS) entry which is preliminary data.</text>
</comment>
<dbReference type="EMBL" id="CAKXAJ010008647">
    <property type="protein sequence ID" value="CAH2210917.1"/>
    <property type="molecule type" value="Genomic_DNA"/>
</dbReference>
<protein>
    <submittedName>
        <fullName evidence="4">Jg7572 protein</fullName>
    </submittedName>
</protein>